<dbReference type="Gene3D" id="3.90.1150.10">
    <property type="entry name" value="Aspartate Aminotransferase, domain 1"/>
    <property type="match status" value="1"/>
</dbReference>
<feature type="domain" description="Aminotransferase class I/classII large" evidence="1">
    <location>
        <begin position="35"/>
        <end position="383"/>
    </location>
</feature>
<dbReference type="InterPro" id="IPR015422">
    <property type="entry name" value="PyrdxlP-dep_Trfase_small"/>
</dbReference>
<dbReference type="GO" id="GO:0030170">
    <property type="term" value="F:pyridoxal phosphate binding"/>
    <property type="evidence" value="ECO:0007669"/>
    <property type="project" value="InterPro"/>
</dbReference>
<sequence length="393" mass="44124">MAVSKKIRNFMEQGSWIRKMFEEGISLKQQYGEDNVFDLSLGNPVISPPEEFFRELKRIADEPIKGMHRYMPNAGLPAARAAVADQLSVETGLDFKPSEIVMACGAGGALNVIMKALLDPGDDIVIFAPYFVEYKFYADNHGGSCKVVPPDDDFLPSMQAFRDAITDKTRGVLINSPNNPTGVLYSFEILAELANIIKEKEREFGTEIYLISDEPYRRIIFDGIEYPHIFRHHERSIVATSHSKDLALPGERIGYIAVHPGYEDREELVDALVFCNRTLGFVNAPALIQHIVTSLQSVTVDVGIYQRKRDFLHNALVEMSYQVVKPQGAFYMFPKSPIENDVQFVDELKEQKVLAVPGSGFGLPGYFRLSYCLEDRTIEGALTGLQHALSKYL</sequence>
<proteinExistence type="predicted"/>
<dbReference type="PRINTS" id="PR00753">
    <property type="entry name" value="ACCSYNTHASE"/>
</dbReference>
<dbReference type="PANTHER" id="PTHR42691">
    <property type="entry name" value="ASPARTATE AMINOTRANSFERASE YHDR-RELATED"/>
    <property type="match status" value="1"/>
</dbReference>
<dbReference type="InterPro" id="IPR015424">
    <property type="entry name" value="PyrdxlP-dep_Trfase"/>
</dbReference>
<dbReference type="InterPro" id="IPR015421">
    <property type="entry name" value="PyrdxlP-dep_Trfase_major"/>
</dbReference>
<dbReference type="Pfam" id="PF00155">
    <property type="entry name" value="Aminotran_1_2"/>
    <property type="match status" value="1"/>
</dbReference>
<dbReference type="SUPFAM" id="SSF53383">
    <property type="entry name" value="PLP-dependent transferases"/>
    <property type="match status" value="1"/>
</dbReference>
<dbReference type="PANTHER" id="PTHR42691:SF1">
    <property type="entry name" value="ASPARTATE AMINOTRANSFERASE YHDR-RELATED"/>
    <property type="match status" value="1"/>
</dbReference>
<protein>
    <recommendedName>
        <fullName evidence="1">Aminotransferase class I/classII large domain-containing protein</fullName>
    </recommendedName>
</protein>
<dbReference type="CDD" id="cd00609">
    <property type="entry name" value="AAT_like"/>
    <property type="match status" value="1"/>
</dbReference>
<dbReference type="Gene3D" id="3.40.640.10">
    <property type="entry name" value="Type I PLP-dependent aspartate aminotransferase-like (Major domain)"/>
    <property type="match status" value="1"/>
</dbReference>
<dbReference type="AlphaFoldDB" id="A0A381WKA3"/>
<dbReference type="InterPro" id="IPR004839">
    <property type="entry name" value="Aminotransferase_I/II_large"/>
</dbReference>
<dbReference type="NCBIfam" id="NF005305">
    <property type="entry name" value="PRK06836.1"/>
    <property type="match status" value="1"/>
</dbReference>
<dbReference type="EMBL" id="UINC01012057">
    <property type="protein sequence ID" value="SVA52872.1"/>
    <property type="molecule type" value="Genomic_DNA"/>
</dbReference>
<evidence type="ECO:0000313" key="2">
    <source>
        <dbReference type="EMBL" id="SVA52872.1"/>
    </source>
</evidence>
<evidence type="ECO:0000259" key="1">
    <source>
        <dbReference type="Pfam" id="PF00155"/>
    </source>
</evidence>
<gene>
    <name evidence="2" type="ORF">METZ01_LOCUS105726</name>
</gene>
<organism evidence="2">
    <name type="scientific">marine metagenome</name>
    <dbReference type="NCBI Taxonomy" id="408172"/>
    <lineage>
        <taxon>unclassified sequences</taxon>
        <taxon>metagenomes</taxon>
        <taxon>ecological metagenomes</taxon>
    </lineage>
</organism>
<name>A0A381WKA3_9ZZZZ</name>
<accession>A0A381WKA3</accession>
<reference evidence="2" key="1">
    <citation type="submission" date="2018-05" db="EMBL/GenBank/DDBJ databases">
        <authorList>
            <person name="Lanie J.A."/>
            <person name="Ng W.-L."/>
            <person name="Kazmierczak K.M."/>
            <person name="Andrzejewski T.M."/>
            <person name="Davidsen T.M."/>
            <person name="Wayne K.J."/>
            <person name="Tettelin H."/>
            <person name="Glass J.I."/>
            <person name="Rusch D."/>
            <person name="Podicherti R."/>
            <person name="Tsui H.-C.T."/>
            <person name="Winkler M.E."/>
        </authorList>
    </citation>
    <scope>NUCLEOTIDE SEQUENCE</scope>
</reference>